<reference evidence="2" key="1">
    <citation type="journal article" date="2012" name="Nat. Biotechnol.">
        <title>Reference genome sequence of the model plant Setaria.</title>
        <authorList>
            <person name="Bennetzen J.L."/>
            <person name="Schmutz J."/>
            <person name="Wang H."/>
            <person name="Percifield R."/>
            <person name="Hawkins J."/>
            <person name="Pontaroli A.C."/>
            <person name="Estep M."/>
            <person name="Feng L."/>
            <person name="Vaughn J.N."/>
            <person name="Grimwood J."/>
            <person name="Jenkins J."/>
            <person name="Barry K."/>
            <person name="Lindquist E."/>
            <person name="Hellsten U."/>
            <person name="Deshpande S."/>
            <person name="Wang X."/>
            <person name="Wu X."/>
            <person name="Mitros T."/>
            <person name="Triplett J."/>
            <person name="Yang X."/>
            <person name="Ye C.Y."/>
            <person name="Mauro-Herrera M."/>
            <person name="Wang L."/>
            <person name="Li P."/>
            <person name="Sharma M."/>
            <person name="Sharma R."/>
            <person name="Ronald P.C."/>
            <person name="Panaud O."/>
            <person name="Kellogg E.A."/>
            <person name="Brutnell T.P."/>
            <person name="Doust A.N."/>
            <person name="Tuskan G.A."/>
            <person name="Rokhsar D."/>
            <person name="Devos K.M."/>
        </authorList>
    </citation>
    <scope>NUCLEOTIDE SEQUENCE [LARGE SCALE GENOMIC DNA]</scope>
    <source>
        <strain evidence="2">Yugu1</strain>
    </source>
</reference>
<proteinExistence type="predicted"/>
<keyword evidence="1" id="KW-0732">Signal</keyword>
<evidence type="ECO:0000313" key="2">
    <source>
        <dbReference type="EMBL" id="RCV11553.1"/>
    </source>
</evidence>
<sequence>MQSDTYFRQNCSYSISSAWFVILTLSSLQFCSASSTPSCLKRTAQIICEPIYKLPLRPLPRVLHSCLLSGAPPSPTPGACCTLRGGQAMGSVGHLFLLFLLAQLLSIPSFRFTTVSYALQKPTYWNHKQKDV</sequence>
<dbReference type="AlphaFoldDB" id="A0A368Q133"/>
<reference evidence="2" key="2">
    <citation type="submission" date="2015-07" db="EMBL/GenBank/DDBJ databases">
        <authorList>
            <person name="Noorani M."/>
        </authorList>
    </citation>
    <scope>NUCLEOTIDE SEQUENCE</scope>
    <source>
        <strain evidence="2">Yugu1</strain>
    </source>
</reference>
<gene>
    <name evidence="2" type="ORF">SETIT_2G194900v2</name>
</gene>
<feature type="signal peptide" evidence="1">
    <location>
        <begin position="1"/>
        <end position="33"/>
    </location>
</feature>
<feature type="chain" id="PRO_5016985856" evidence="1">
    <location>
        <begin position="34"/>
        <end position="132"/>
    </location>
</feature>
<organism evidence="2">
    <name type="scientific">Setaria italica</name>
    <name type="common">Foxtail millet</name>
    <name type="synonym">Panicum italicum</name>
    <dbReference type="NCBI Taxonomy" id="4555"/>
    <lineage>
        <taxon>Eukaryota</taxon>
        <taxon>Viridiplantae</taxon>
        <taxon>Streptophyta</taxon>
        <taxon>Embryophyta</taxon>
        <taxon>Tracheophyta</taxon>
        <taxon>Spermatophyta</taxon>
        <taxon>Magnoliopsida</taxon>
        <taxon>Liliopsida</taxon>
        <taxon>Poales</taxon>
        <taxon>Poaceae</taxon>
        <taxon>PACMAD clade</taxon>
        <taxon>Panicoideae</taxon>
        <taxon>Panicodae</taxon>
        <taxon>Paniceae</taxon>
        <taxon>Cenchrinae</taxon>
        <taxon>Setaria</taxon>
    </lineage>
</organism>
<dbReference type="EMBL" id="CM003529">
    <property type="protein sequence ID" value="RCV11553.1"/>
    <property type="molecule type" value="Genomic_DNA"/>
</dbReference>
<accession>A0A368Q133</accession>
<protein>
    <submittedName>
        <fullName evidence="2">Uncharacterized protein</fullName>
    </submittedName>
</protein>
<name>A0A368Q133_SETIT</name>
<evidence type="ECO:0000256" key="1">
    <source>
        <dbReference type="SAM" id="SignalP"/>
    </source>
</evidence>